<keyword evidence="2" id="KW-1185">Reference proteome</keyword>
<dbReference type="Proteomes" id="UP001303046">
    <property type="component" value="Unassembled WGS sequence"/>
</dbReference>
<reference evidence="1 2" key="1">
    <citation type="submission" date="2023-08" db="EMBL/GenBank/DDBJ databases">
        <title>A Necator americanus chromosomal reference genome.</title>
        <authorList>
            <person name="Ilik V."/>
            <person name="Petrzelkova K.J."/>
            <person name="Pardy F."/>
            <person name="Fuh T."/>
            <person name="Niatou-Singa F.S."/>
            <person name="Gouil Q."/>
            <person name="Baker L."/>
            <person name="Ritchie M.E."/>
            <person name="Jex A.R."/>
            <person name="Gazzola D."/>
            <person name="Li H."/>
            <person name="Toshio Fujiwara R."/>
            <person name="Zhan B."/>
            <person name="Aroian R.V."/>
            <person name="Pafco B."/>
            <person name="Schwarz E.M."/>
        </authorList>
    </citation>
    <scope>NUCLEOTIDE SEQUENCE [LARGE SCALE GENOMIC DNA]</scope>
    <source>
        <strain evidence="1 2">Aroian</strain>
        <tissue evidence="1">Whole animal</tissue>
    </source>
</reference>
<dbReference type="EMBL" id="JAVFWL010000006">
    <property type="protein sequence ID" value="KAK6765913.1"/>
    <property type="molecule type" value="Genomic_DNA"/>
</dbReference>
<protein>
    <submittedName>
        <fullName evidence="1">Uncharacterized protein</fullName>
    </submittedName>
</protein>
<organism evidence="1 2">
    <name type="scientific">Necator americanus</name>
    <name type="common">Human hookworm</name>
    <dbReference type="NCBI Taxonomy" id="51031"/>
    <lineage>
        <taxon>Eukaryota</taxon>
        <taxon>Metazoa</taxon>
        <taxon>Ecdysozoa</taxon>
        <taxon>Nematoda</taxon>
        <taxon>Chromadorea</taxon>
        <taxon>Rhabditida</taxon>
        <taxon>Rhabditina</taxon>
        <taxon>Rhabditomorpha</taxon>
        <taxon>Strongyloidea</taxon>
        <taxon>Ancylostomatidae</taxon>
        <taxon>Bunostominae</taxon>
        <taxon>Necator</taxon>
    </lineage>
</organism>
<proteinExistence type="predicted"/>
<gene>
    <name evidence="1" type="primary">Necator_chrX.g25848</name>
    <name evidence="1" type="ORF">RB195_025682</name>
</gene>
<evidence type="ECO:0000313" key="2">
    <source>
        <dbReference type="Proteomes" id="UP001303046"/>
    </source>
</evidence>
<evidence type="ECO:0000313" key="1">
    <source>
        <dbReference type="EMBL" id="KAK6765913.1"/>
    </source>
</evidence>
<sequence length="87" mass="9656">MISSTIAQSGYYLSSTKLLTKVVLNRIKKVLNEGQPSEQAEFRNGFSTIDNIHTVSKLTDTGYKMPLCLPFIGMRKAFVSAEKEAVL</sequence>
<name>A0ABR1ETH0_NECAM</name>
<accession>A0ABR1ETH0</accession>
<comment type="caution">
    <text evidence="1">The sequence shown here is derived from an EMBL/GenBank/DDBJ whole genome shotgun (WGS) entry which is preliminary data.</text>
</comment>